<keyword evidence="5" id="KW-0808">Transferase</keyword>
<dbReference type="Proteomes" id="UP000824120">
    <property type="component" value="Chromosome 3"/>
</dbReference>
<evidence type="ECO:0000256" key="4">
    <source>
        <dbReference type="ARBA" id="ARBA00022527"/>
    </source>
</evidence>
<dbReference type="PROSITE" id="PS00108">
    <property type="entry name" value="PROTEIN_KINASE_ST"/>
    <property type="match status" value="2"/>
</dbReference>
<dbReference type="Pfam" id="PF01657">
    <property type="entry name" value="Stress-antifung"/>
    <property type="match status" value="3"/>
</dbReference>
<feature type="domain" description="Protein kinase" evidence="20">
    <location>
        <begin position="1180"/>
        <end position="1465"/>
    </location>
</feature>
<dbReference type="CDD" id="cd12087">
    <property type="entry name" value="TM_EGFR-like"/>
    <property type="match status" value="1"/>
</dbReference>
<feature type="transmembrane region" description="Helical" evidence="19">
    <location>
        <begin position="1097"/>
        <end position="1121"/>
    </location>
</feature>
<dbReference type="CDD" id="cd23509">
    <property type="entry name" value="Gnk2-like"/>
    <property type="match status" value="3"/>
</dbReference>
<dbReference type="GO" id="GO:0004674">
    <property type="term" value="F:protein serine/threonine kinase activity"/>
    <property type="evidence" value="ECO:0007669"/>
    <property type="project" value="UniProtKB-KW"/>
</dbReference>
<feature type="domain" description="Gnk2-homologous" evidence="21">
    <location>
        <begin position="426"/>
        <end position="537"/>
    </location>
</feature>
<comment type="similarity">
    <text evidence="2">Belongs to the 'GDSL' lipolytic enzyme family.</text>
</comment>
<evidence type="ECO:0000259" key="20">
    <source>
        <dbReference type="PROSITE" id="PS50011"/>
    </source>
</evidence>
<evidence type="ECO:0000256" key="11">
    <source>
        <dbReference type="ARBA" id="ARBA00022840"/>
    </source>
</evidence>
<evidence type="ECO:0000259" key="21">
    <source>
        <dbReference type="PROSITE" id="PS51473"/>
    </source>
</evidence>
<comment type="catalytic activity">
    <reaction evidence="17">
        <text>L-threonyl-[protein] + ATP = O-phospho-L-threonyl-[protein] + ADP + H(+)</text>
        <dbReference type="Rhea" id="RHEA:46608"/>
        <dbReference type="Rhea" id="RHEA-COMP:11060"/>
        <dbReference type="Rhea" id="RHEA-COMP:11605"/>
        <dbReference type="ChEBI" id="CHEBI:15378"/>
        <dbReference type="ChEBI" id="CHEBI:30013"/>
        <dbReference type="ChEBI" id="CHEBI:30616"/>
        <dbReference type="ChEBI" id="CHEBI:61977"/>
        <dbReference type="ChEBI" id="CHEBI:456216"/>
        <dbReference type="EC" id="2.7.11.1"/>
    </reaction>
</comment>
<dbReference type="GO" id="GO:0016788">
    <property type="term" value="F:hydrolase activity, acting on ester bonds"/>
    <property type="evidence" value="ECO:0007669"/>
    <property type="project" value="InterPro"/>
</dbReference>
<protein>
    <recommendedName>
        <fullName evidence="3">non-specific serine/threonine protein kinase</fullName>
        <ecNumber evidence="3">2.7.11.1</ecNumber>
    </recommendedName>
</protein>
<keyword evidence="7" id="KW-0732">Signal</keyword>
<dbReference type="FunFam" id="3.30.200.20:FF:000195">
    <property type="entry name" value="G-type lectin S-receptor-like serine/threonine-protein kinase"/>
    <property type="match status" value="2"/>
</dbReference>
<evidence type="ECO:0000256" key="19">
    <source>
        <dbReference type="SAM" id="Phobius"/>
    </source>
</evidence>
<dbReference type="FunFam" id="3.30.430.20:FF:000003">
    <property type="entry name" value="Cysteine-rich RLK (RECEPTOR-like protein kinase) 10"/>
    <property type="match status" value="1"/>
</dbReference>
<dbReference type="SMART" id="SM00220">
    <property type="entry name" value="S_TKc"/>
    <property type="match status" value="2"/>
</dbReference>
<evidence type="ECO:0000256" key="14">
    <source>
        <dbReference type="ARBA" id="ARBA00023157"/>
    </source>
</evidence>
<evidence type="ECO:0000256" key="10">
    <source>
        <dbReference type="ARBA" id="ARBA00022777"/>
    </source>
</evidence>
<keyword evidence="14" id="KW-1015">Disulfide bond</keyword>
<evidence type="ECO:0000256" key="9">
    <source>
        <dbReference type="ARBA" id="ARBA00022741"/>
    </source>
</evidence>
<accession>A0A9J6A035</accession>
<dbReference type="PROSITE" id="PS51473">
    <property type="entry name" value="GNK2"/>
    <property type="match status" value="3"/>
</dbReference>
<dbReference type="FunFam" id="1.10.510.10:FF:000060">
    <property type="entry name" value="G-type lectin S-receptor-like serine/threonine-protein kinase"/>
    <property type="match status" value="2"/>
</dbReference>
<sequence>MKGRPPLTIQITWPAKLRSCGAGYSDGRLVIDFVAESLSLPFLPPYRDPKADKTYGVNFAVAGSTAIRHRFFVKNNITLNVTPQSLQTQLTWFNRFLESKGCVNSTTTPQQCEALFSDALFWVGEIGANDYAYSFASSVSPNTIQRLATRSFTGFLQALLNKGAKYVLVQGLPPTGCLTLSMYLAPDTDRDDMGCVESANKHSILHNSIIQAKLDSFRKQFPQTVIVYADYWNAYSTVVRNANKYGFKEVFKSCCGAGGGNLNFEVFSTCGSPSASSCPDPSQYINWDGVHLTEAIIQTILILLLHSLLAGVKAQMQPSYYTCSMINNYTEGSIFQSNLNQLLYSPLNNNGNNSIYTKASEGEDPDKVYGVFLCRGDVVPKDCKNCIDVARERIQRECPLKKQAIIWFDECLVRYSNVSFASMLDTSVSRILYSTQNVSQPEQFMGYLSAMFDNLTAQATTINLNLKYADNSDVINDFQTLYGMVQCLPDLSAVNCVTCLKTAFSGIRNLSLSIAKVPGGVRILLPSCSFRYELYPFLYASVPPPTSLGNEDEGKNTSKTKLISIIIGVILAILAVVLAERNEKSREIQLLDMIGEMLDANDDFGSEKQGRSREFPVVKLDLIRAATQKFSEENKLGEGGFGPVYKGTLANGIAIAIKRLSRTSGQGLKEFKNEVVLIARLQHRNLVRLLGCCLEGHEALLIYEFMPNKSLEFFLFDSRENEILEWRQRVHIIKGIAKGILYLHEDSRLRIIHRDLKASNILLDKDMNPKISDFGIAKMFSGNQREANTNRVVGTYGYMAPEYAMEGLFSTKSDVFSFGVLLLEIVSGRKNNSYVSEYGQSLLNFAWKLWREEHGLKLMDPCLSQSCVTTEITKCIHIGLLCVQQDPADRPTMSSVVFMLENDTKTLPQPSQPAFSIGRLAVRSAEPRSNDQLCSVNEYPNINSDFVAPFTTACGCQSTDADTSVSRILYNTQNVSRPEQFMGNLSAMFDNVITQAITVNLNLKYADNSDEINNFQRLYGMVQCLPDLSAVDCVTCLKTAFSQMSITLFDTKIPTGGRVLHASCNLRYELYQLLASLLPLTSQGNEDQGKNTSKTKLVSIIIGVTLAILAVVLAGTCFYLVKRRRRLQKERNEKSQELQLLDIIGETLYENDDFGSEKKGRSREFPVVKLDLIRAATQNFSEENKLGEGGFGPVYKGTLPYGITIAIKRLSRTSGQGLKEFKNEVVLIARLQHRNLVRLLGCCLEGIEALLIYEFMPNKSLDFFLFESRENKILNWRQRLHIIKGIAKGILYLHEDSRLRIIHRDLKASNVLLDKDMNPKISDFGMAKMFSGNQREANTNRVVGTYGYMAPEYAMEGLFSTKSDVFSFGVLLLEIVSGRKNNSYVSEYGQSLLSFAWKLWHEGHGLELMDPCLSQSCVTTEITECIHIGLLCVQQDPADRPTMSSVVFMLENDTKTLPQPSQPAFSIGRLAVRSAEPQSNDQLCSVNEVTLSILSPR</sequence>
<dbReference type="Gene3D" id="3.30.200.20">
    <property type="entry name" value="Phosphorylase Kinase, domain 1"/>
    <property type="match status" value="2"/>
</dbReference>
<keyword evidence="11" id="KW-0067">ATP-binding</keyword>
<keyword evidence="23" id="KW-1185">Reference proteome</keyword>
<comment type="catalytic activity">
    <reaction evidence="18">
        <text>L-seryl-[protein] + ATP = O-phospho-L-seryl-[protein] + ADP + H(+)</text>
        <dbReference type="Rhea" id="RHEA:17989"/>
        <dbReference type="Rhea" id="RHEA-COMP:9863"/>
        <dbReference type="Rhea" id="RHEA-COMP:11604"/>
        <dbReference type="ChEBI" id="CHEBI:15378"/>
        <dbReference type="ChEBI" id="CHEBI:29999"/>
        <dbReference type="ChEBI" id="CHEBI:30616"/>
        <dbReference type="ChEBI" id="CHEBI:83421"/>
        <dbReference type="ChEBI" id="CHEBI:456216"/>
        <dbReference type="EC" id="2.7.11.1"/>
    </reaction>
</comment>
<dbReference type="InterPro" id="IPR001245">
    <property type="entry name" value="Ser-Thr/Tyr_kinase_cat_dom"/>
</dbReference>
<dbReference type="InterPro" id="IPR021820">
    <property type="entry name" value="S-locus_recpt_kinase_C"/>
</dbReference>
<dbReference type="GO" id="GO:0005886">
    <property type="term" value="C:plasma membrane"/>
    <property type="evidence" value="ECO:0007669"/>
    <property type="project" value="TreeGrafter"/>
</dbReference>
<dbReference type="GO" id="GO:0005524">
    <property type="term" value="F:ATP binding"/>
    <property type="evidence" value="ECO:0007669"/>
    <property type="project" value="UniProtKB-KW"/>
</dbReference>
<gene>
    <name evidence="22" type="ORF">H5410_017798</name>
</gene>
<dbReference type="PANTHER" id="PTHR27002:SF814">
    <property type="entry name" value="CYSTEINE-RICH RECEPTOR-LIKE PROTEIN KINASE 10"/>
    <property type="match status" value="1"/>
</dbReference>
<evidence type="ECO:0000256" key="13">
    <source>
        <dbReference type="ARBA" id="ARBA00023136"/>
    </source>
</evidence>
<dbReference type="OrthoDB" id="1600564at2759"/>
<keyword evidence="12 19" id="KW-1133">Transmembrane helix</keyword>
<dbReference type="InterPro" id="IPR002902">
    <property type="entry name" value="GNK2"/>
</dbReference>
<evidence type="ECO:0000313" key="23">
    <source>
        <dbReference type="Proteomes" id="UP000824120"/>
    </source>
</evidence>
<dbReference type="InterPro" id="IPR011009">
    <property type="entry name" value="Kinase-like_dom_sf"/>
</dbReference>
<keyword evidence="16" id="KW-0325">Glycoprotein</keyword>
<keyword evidence="10" id="KW-0418">Kinase</keyword>
<dbReference type="Pfam" id="PF11883">
    <property type="entry name" value="DUF3403"/>
    <property type="match status" value="1"/>
</dbReference>
<dbReference type="InterPro" id="IPR000719">
    <property type="entry name" value="Prot_kinase_dom"/>
</dbReference>
<keyword evidence="4" id="KW-0723">Serine/threonine-protein kinase</keyword>
<dbReference type="Pfam" id="PF00657">
    <property type="entry name" value="Lipase_GDSL"/>
    <property type="match status" value="1"/>
</dbReference>
<dbReference type="EC" id="2.7.11.1" evidence="3"/>
<evidence type="ECO:0000256" key="12">
    <source>
        <dbReference type="ARBA" id="ARBA00022989"/>
    </source>
</evidence>
<dbReference type="Gene3D" id="3.30.430.20">
    <property type="entry name" value="Gnk2 domain, C-X8-C-X2-C motif"/>
    <property type="match status" value="3"/>
</dbReference>
<dbReference type="Gene3D" id="1.10.510.10">
    <property type="entry name" value="Transferase(Phosphotransferase) domain 1"/>
    <property type="match status" value="2"/>
</dbReference>
<feature type="domain" description="Gnk2-homologous" evidence="21">
    <location>
        <begin position="963"/>
        <end position="1073"/>
    </location>
</feature>
<keyword evidence="8" id="KW-0677">Repeat</keyword>
<evidence type="ECO:0000256" key="15">
    <source>
        <dbReference type="ARBA" id="ARBA00023170"/>
    </source>
</evidence>
<dbReference type="InterPro" id="IPR008271">
    <property type="entry name" value="Ser/Thr_kinase_AS"/>
</dbReference>
<comment type="caution">
    <text evidence="22">The sequence shown here is derived from an EMBL/GenBank/DDBJ whole genome shotgun (WGS) entry which is preliminary data.</text>
</comment>
<dbReference type="Gene3D" id="3.40.50.1110">
    <property type="entry name" value="SGNH hydrolase"/>
    <property type="match status" value="1"/>
</dbReference>
<evidence type="ECO:0000256" key="7">
    <source>
        <dbReference type="ARBA" id="ARBA00022729"/>
    </source>
</evidence>
<feature type="domain" description="Protein kinase" evidence="20">
    <location>
        <begin position="630"/>
        <end position="915"/>
    </location>
</feature>
<dbReference type="Pfam" id="PF07714">
    <property type="entry name" value="PK_Tyr_Ser-Thr"/>
    <property type="match status" value="2"/>
</dbReference>
<keyword evidence="15" id="KW-0675">Receptor</keyword>
<reference evidence="22 23" key="1">
    <citation type="submission" date="2020-09" db="EMBL/GenBank/DDBJ databases">
        <title>De no assembly of potato wild relative species, Solanum commersonii.</title>
        <authorList>
            <person name="Cho K."/>
        </authorList>
    </citation>
    <scope>NUCLEOTIDE SEQUENCE [LARGE SCALE GENOMIC DNA]</scope>
    <source>
        <strain evidence="22">LZ3.2</strain>
        <tissue evidence="22">Leaf</tissue>
    </source>
</reference>
<evidence type="ECO:0000256" key="16">
    <source>
        <dbReference type="ARBA" id="ARBA00023180"/>
    </source>
</evidence>
<name>A0A9J6A035_SOLCO</name>
<proteinExistence type="inferred from homology"/>
<keyword evidence="9" id="KW-0547">Nucleotide-binding</keyword>
<keyword evidence="13 19" id="KW-0472">Membrane</keyword>
<dbReference type="PANTHER" id="PTHR27002">
    <property type="entry name" value="RECEPTOR-LIKE SERINE/THREONINE-PROTEIN KINASE SD1-8"/>
    <property type="match status" value="1"/>
</dbReference>
<evidence type="ECO:0000256" key="1">
    <source>
        <dbReference type="ARBA" id="ARBA00004167"/>
    </source>
</evidence>
<evidence type="ECO:0000256" key="5">
    <source>
        <dbReference type="ARBA" id="ARBA00022679"/>
    </source>
</evidence>
<evidence type="ECO:0000256" key="2">
    <source>
        <dbReference type="ARBA" id="ARBA00008668"/>
    </source>
</evidence>
<evidence type="ECO:0000313" key="22">
    <source>
        <dbReference type="EMBL" id="KAG5617974.1"/>
    </source>
</evidence>
<comment type="subcellular location">
    <subcellularLocation>
        <location evidence="1">Membrane</location>
        <topology evidence="1">Single-pass membrane protein</topology>
    </subcellularLocation>
</comment>
<dbReference type="PROSITE" id="PS50011">
    <property type="entry name" value="PROTEIN_KINASE_DOM"/>
    <property type="match status" value="2"/>
</dbReference>
<dbReference type="EMBL" id="JACXVP010000003">
    <property type="protein sequence ID" value="KAG5617974.1"/>
    <property type="molecule type" value="Genomic_DNA"/>
</dbReference>
<dbReference type="InterPro" id="IPR036514">
    <property type="entry name" value="SGNH_hydro_sf"/>
</dbReference>
<evidence type="ECO:0000256" key="6">
    <source>
        <dbReference type="ARBA" id="ARBA00022692"/>
    </source>
</evidence>
<dbReference type="InterPro" id="IPR038408">
    <property type="entry name" value="GNK2_sf"/>
</dbReference>
<dbReference type="CDD" id="cd14066">
    <property type="entry name" value="STKc_IRAK"/>
    <property type="match status" value="2"/>
</dbReference>
<dbReference type="InterPro" id="IPR001087">
    <property type="entry name" value="GDSL"/>
</dbReference>
<feature type="domain" description="Gnk2-homologous" evidence="21">
    <location>
        <begin position="317"/>
        <end position="420"/>
    </location>
</feature>
<evidence type="ECO:0000256" key="8">
    <source>
        <dbReference type="ARBA" id="ARBA00022737"/>
    </source>
</evidence>
<dbReference type="SUPFAM" id="SSF56112">
    <property type="entry name" value="Protein kinase-like (PK-like)"/>
    <property type="match status" value="2"/>
</dbReference>
<evidence type="ECO:0000256" key="18">
    <source>
        <dbReference type="ARBA" id="ARBA00048679"/>
    </source>
</evidence>
<organism evidence="22 23">
    <name type="scientific">Solanum commersonii</name>
    <name type="common">Commerson's wild potato</name>
    <name type="synonym">Commerson's nightshade</name>
    <dbReference type="NCBI Taxonomy" id="4109"/>
    <lineage>
        <taxon>Eukaryota</taxon>
        <taxon>Viridiplantae</taxon>
        <taxon>Streptophyta</taxon>
        <taxon>Embryophyta</taxon>
        <taxon>Tracheophyta</taxon>
        <taxon>Spermatophyta</taxon>
        <taxon>Magnoliopsida</taxon>
        <taxon>eudicotyledons</taxon>
        <taxon>Gunneridae</taxon>
        <taxon>Pentapetalae</taxon>
        <taxon>asterids</taxon>
        <taxon>lamiids</taxon>
        <taxon>Solanales</taxon>
        <taxon>Solanaceae</taxon>
        <taxon>Solanoideae</taxon>
        <taxon>Solaneae</taxon>
        <taxon>Solanum</taxon>
    </lineage>
</organism>
<evidence type="ECO:0000256" key="3">
    <source>
        <dbReference type="ARBA" id="ARBA00012513"/>
    </source>
</evidence>
<evidence type="ECO:0000256" key="17">
    <source>
        <dbReference type="ARBA" id="ARBA00047899"/>
    </source>
</evidence>
<keyword evidence="6 19" id="KW-0812">Transmembrane</keyword>